<reference evidence="10 11" key="3">
    <citation type="journal article" date="2013" name="Acta Crystallogr. F">
        <title>Expression, purification, crystallization and X-ray crystallographic studies of different redox states of the active site of thioredoxin 1 from the whiteleg shrimp Litopenaeus vannamei.</title>
        <authorList>
            <person name="Campos-Acevedo A.A."/>
            <person name="Garcia-Orozco K.D."/>
            <person name="Sotelo-Mundo R.R."/>
            <person name="Rudino-Pinera E."/>
        </authorList>
    </citation>
    <scope>X-RAY CRYSTALLOGRAPHY (1.54 ANGSTROMS)</scope>
    <scope>DISULFIDE BONDS</scope>
</reference>
<dbReference type="PRINTS" id="PR00421">
    <property type="entry name" value="THIOREDOXIN"/>
</dbReference>
<reference evidence="9" key="1">
    <citation type="journal article" date="2008" name="Comp. Biochem. Physiol. C Toxicol. Pharmacol.">
        <title>Shrimp thioredoxin is a potent antioxidant protein.</title>
        <authorList>
            <person name="Aispuro-Hernandez E."/>
            <person name="Garcia-Orozco K.D."/>
            <person name="Muhlia-Almazan A."/>
            <person name="Del-Toro-Sanchez L."/>
            <person name="Robles-Sanchez R.M."/>
            <person name="Hernandez J."/>
            <person name="Gonzalez-Aguilar G."/>
            <person name="Yepiz-Plascencia G."/>
            <person name="Sotelo-Mundo R.R."/>
        </authorList>
    </citation>
    <scope>NUCLEOTIDE SEQUENCE</scope>
</reference>
<dbReference type="GO" id="GO:0015035">
    <property type="term" value="F:protein-disulfide reductase activity"/>
    <property type="evidence" value="ECO:0007669"/>
    <property type="project" value="InterPro"/>
</dbReference>
<evidence type="ECO:0007829" key="14">
    <source>
        <dbReference type="PDB" id="4V2M"/>
    </source>
</evidence>
<dbReference type="OrthoDB" id="2121326at2759"/>
<evidence type="ECO:0000259" key="8">
    <source>
        <dbReference type="PROSITE" id="PS51352"/>
    </source>
</evidence>
<keyword evidence="3 7" id="KW-1015">Disulfide bond</keyword>
<dbReference type="PIRSF" id="PIRSF000077">
    <property type="entry name" value="Thioredoxin"/>
    <property type="match status" value="1"/>
</dbReference>
<dbReference type="AlphaFoldDB" id="B1PWB9"/>
<dbReference type="GO" id="GO:0046872">
    <property type="term" value="F:metal ion binding"/>
    <property type="evidence" value="ECO:0007669"/>
    <property type="project" value="UniProtKB-KW"/>
</dbReference>
<dbReference type="PDBsum" id="4V2L"/>
<dbReference type="PROSITE" id="PS00194">
    <property type="entry name" value="THIOREDOXIN_1"/>
    <property type="match status" value="1"/>
</dbReference>
<dbReference type="PDB" id="4V2N">
    <property type="method" value="X-ray"/>
    <property type="resolution" value="2.15 A"/>
    <property type="chains" value="A/B=1-105"/>
</dbReference>
<keyword evidence="1" id="KW-0813">Transport</keyword>
<evidence type="ECO:0007829" key="15">
    <source>
        <dbReference type="PDB" id="5G2Z"/>
    </source>
</evidence>
<dbReference type="PDBsum" id="4V2N"/>
<dbReference type="PDBsum" id="3ZZX"/>
<feature type="active site" description="Nucleophile" evidence="6">
    <location>
        <position position="32"/>
    </location>
</feature>
<dbReference type="PDB" id="5G30">
    <property type="method" value="X-ray"/>
    <property type="resolution" value="1.65 A"/>
    <property type="chains" value="A/B/C/D=1-105"/>
</dbReference>
<evidence type="ECO:0007829" key="12">
    <source>
        <dbReference type="PDB" id="4AJ7"/>
    </source>
</evidence>
<reference evidence="9" key="2">
    <citation type="submission" date="2008-02" db="EMBL/GenBank/DDBJ databases">
        <authorList>
            <person name="Vijaykrishna D."/>
            <person name="Smith G."/>
            <person name="Guan Y."/>
            <person name="Peiris J."/>
        </authorList>
    </citation>
    <scope>NUCLEOTIDE SEQUENCE</scope>
</reference>
<reference evidence="13 14" key="4">
    <citation type="journal article" date="2014" name="Molecules">
        <title>Crystallographic studies evidencing the high energy tolerance to disrupting the interface disulfide bond of thioredoxin 1 from white leg shrimp Litopenaeus vannamei.</title>
        <authorList>
            <person name="Campos-Acevedo A.A."/>
            <person name="Rudino-Pinera E."/>
        </authorList>
    </citation>
    <scope>X-RAY CRYSTALLOGRAPHY (1.65 ANGSTROMS)</scope>
    <scope>DISULFIDE BONDS</scope>
</reference>
<feature type="domain" description="Thioredoxin" evidence="8">
    <location>
        <begin position="1"/>
        <end position="105"/>
    </location>
</feature>
<dbReference type="InterPro" id="IPR017937">
    <property type="entry name" value="Thioredoxin_CS"/>
</dbReference>
<evidence type="ECO:0007829" key="17">
    <source>
        <dbReference type="PDB" id="5G31"/>
    </source>
</evidence>
<evidence type="ECO:0000256" key="1">
    <source>
        <dbReference type="ARBA" id="ARBA00022448"/>
    </source>
</evidence>
<dbReference type="NCBIfam" id="TIGR01068">
    <property type="entry name" value="thioredoxin"/>
    <property type="match status" value="1"/>
</dbReference>
<evidence type="ECO:0007829" key="16">
    <source>
        <dbReference type="PDB" id="5G30"/>
    </source>
</evidence>
<dbReference type="EMBL" id="EU499301">
    <property type="protein sequence ID" value="ACA60746.1"/>
    <property type="molecule type" value="mRNA"/>
</dbReference>
<feature type="active site" description="Nucleophile" evidence="6">
    <location>
        <position position="35"/>
    </location>
</feature>
<feature type="site" description="Contributes to redox potential value" evidence="6">
    <location>
        <position position="34"/>
    </location>
</feature>
<evidence type="ECO:0007829" key="10">
    <source>
        <dbReference type="PDB" id="3ZZX"/>
    </source>
</evidence>
<keyword evidence="4 7" id="KW-0676">Redox-active center</keyword>
<evidence type="ECO:0007829" key="13">
    <source>
        <dbReference type="PDB" id="4V2L"/>
    </source>
</evidence>
<accession>B1PWB9</accession>
<dbReference type="SUPFAM" id="SSF52833">
    <property type="entry name" value="Thioredoxin-like"/>
    <property type="match status" value="1"/>
</dbReference>
<evidence type="ECO:0000256" key="4">
    <source>
        <dbReference type="ARBA" id="ARBA00023284"/>
    </source>
</evidence>
<dbReference type="PROSITE" id="PS51352">
    <property type="entry name" value="THIOREDOXIN_2"/>
    <property type="match status" value="1"/>
</dbReference>
<dbReference type="PDBsum" id="5G30"/>
<dbReference type="PDBsum" id="5G2Z"/>
<keyword evidence="17" id="KW-0862">Zinc</keyword>
<dbReference type="PDBsum" id="4AJ8"/>
<organism evidence="9">
    <name type="scientific">Penaeus vannamei</name>
    <name type="common">Whiteleg shrimp</name>
    <name type="synonym">Litopenaeus vannamei</name>
    <dbReference type="NCBI Taxonomy" id="6689"/>
    <lineage>
        <taxon>Eukaryota</taxon>
        <taxon>Metazoa</taxon>
        <taxon>Ecdysozoa</taxon>
        <taxon>Arthropoda</taxon>
        <taxon>Crustacea</taxon>
        <taxon>Multicrustacea</taxon>
        <taxon>Malacostraca</taxon>
        <taxon>Eumalacostraca</taxon>
        <taxon>Eucarida</taxon>
        <taxon>Decapoda</taxon>
        <taxon>Dendrobranchiata</taxon>
        <taxon>Penaeoidea</taxon>
        <taxon>Penaeidae</taxon>
        <taxon>Penaeus</taxon>
    </lineage>
</organism>
<evidence type="ECO:0000256" key="6">
    <source>
        <dbReference type="PIRSR" id="PIRSR000077-1"/>
    </source>
</evidence>
<keyword evidence="17" id="KW-0479">Metal-binding</keyword>
<evidence type="ECO:0000256" key="7">
    <source>
        <dbReference type="PIRSR" id="PIRSR000077-4"/>
    </source>
</evidence>
<evidence type="ECO:0000256" key="5">
    <source>
        <dbReference type="PIRNR" id="PIRNR000077"/>
    </source>
</evidence>
<dbReference type="PDB" id="5G31">
    <property type="method" value="X-ray"/>
    <property type="resolution" value="2.00 A"/>
    <property type="chains" value="A=1-105"/>
</dbReference>
<dbReference type="InterPro" id="IPR005746">
    <property type="entry name" value="Thioredoxin"/>
</dbReference>
<feature type="binding site" evidence="17">
    <location>
        <position position="60"/>
    </location>
    <ligand>
        <name>Zn(2+)</name>
        <dbReference type="ChEBI" id="CHEBI:29105"/>
    </ligand>
</feature>
<dbReference type="PDB" id="5G2Z">
    <property type="method" value="X-ray"/>
    <property type="resolution" value="1.88 A"/>
    <property type="chains" value="A/B=1-105"/>
</dbReference>
<feature type="binding site" evidence="17">
    <location>
        <position position="63"/>
    </location>
    <ligand>
        <name>Zn(2+)</name>
        <dbReference type="ChEBI" id="CHEBI:29105"/>
    </ligand>
</feature>
<keyword evidence="2" id="KW-0249">Electron transport</keyword>
<dbReference type="EvolutionaryTrace" id="B1PWB9"/>
<reference evidence="15 16" key="5">
    <citation type="journal article" date="2017" name="Acta Crystallogr. D Struct. Biol.">
        <title>Is dimerization a common feature in thioredoxins? The case of thioredoxin from Litopenaeus vannamei.</title>
        <authorList>
            <person name="Campos-Acevedo A.A."/>
            <person name="Sotelo-Mundo R.R."/>
            <person name="Perez J."/>
            <person name="Rudino-Pinera E."/>
        </authorList>
    </citation>
    <scope>X-RAY CRYSTALLOGRAPHY (1.65 ANGSTROMS) IN COMPLEX WITH ZN(2+)</scope>
    <scope>DISULFIDE BONDS</scope>
</reference>
<proteinExistence type="evidence at protein level"/>
<dbReference type="SMR" id="B1PWB9"/>
<feature type="disulfide bond" description="Interchain" evidence="10 11">
    <location>
        <position position="73"/>
    </location>
</feature>
<dbReference type="PDB" id="4V2L">
    <property type="method" value="X-ray"/>
    <property type="resolution" value="1.65 A"/>
    <property type="chains" value="A/B=1-105"/>
</dbReference>
<sequence length="105" mass="11888">MVYQVKDQEDSTKQLNEAGNKLVVIDFYATWCGPCKMIAPKLEELSQSMSDVVFLKVDVDECEDIAQDNQIACMPTFLFMKNGQKLDSLSGANYDKLLELVEKNK</sequence>
<dbReference type="Gene3D" id="3.40.30.10">
    <property type="entry name" value="Glutaredoxin"/>
    <property type="match status" value="1"/>
</dbReference>
<dbReference type="PANTHER" id="PTHR46115">
    <property type="entry name" value="THIOREDOXIN-LIKE PROTEIN 1"/>
    <property type="match status" value="1"/>
</dbReference>
<evidence type="ECO:0000313" key="9">
    <source>
        <dbReference type="EMBL" id="ACA60746.1"/>
    </source>
</evidence>
<feature type="disulfide bond" evidence="10 12">
    <location>
        <begin position="32"/>
        <end position="35"/>
    </location>
</feature>
<evidence type="ECO:0007829" key="11">
    <source>
        <dbReference type="PDB" id="4AJ6"/>
    </source>
</evidence>
<dbReference type="PDBsum" id="5G31"/>
<dbReference type="PDB" id="3ZZX">
    <property type="method" value="X-ray"/>
    <property type="resolution" value="1.88 A"/>
    <property type="chains" value="A/B=1-105"/>
</dbReference>
<keyword evidence="10 11" id="KW-0002">3D-structure</keyword>
<dbReference type="PDBsum" id="4AJ7"/>
<feature type="site" description="Deprotonates C-terminal active site Cys" evidence="6">
    <location>
        <position position="26"/>
    </location>
</feature>
<dbReference type="FunFam" id="3.40.30.10:FF:000104">
    <property type="entry name" value="Thioredoxin"/>
    <property type="match status" value="1"/>
</dbReference>
<dbReference type="PDB" id="4AJ6">
    <property type="method" value="X-ray"/>
    <property type="resolution" value="2.00 A"/>
    <property type="chains" value="A/B=1-105"/>
</dbReference>
<dbReference type="Pfam" id="PF00085">
    <property type="entry name" value="Thioredoxin"/>
    <property type="match status" value="1"/>
</dbReference>
<comment type="similarity">
    <text evidence="5">Belongs to the thioredoxin family.</text>
</comment>
<dbReference type="PDB" id="4AJ7">
    <property type="method" value="X-ray"/>
    <property type="resolution" value="2.04 A"/>
    <property type="chains" value="A/B=1-105"/>
</dbReference>
<dbReference type="InterPro" id="IPR036249">
    <property type="entry name" value="Thioredoxin-like_sf"/>
</dbReference>
<dbReference type="PDB" id="4V2M">
    <property type="method" value="X-ray"/>
    <property type="resolution" value="1.84 A"/>
    <property type="chains" value="A/B=1-105"/>
</dbReference>
<protein>
    <recommendedName>
        <fullName evidence="5">Thioredoxin</fullName>
    </recommendedName>
</protein>
<dbReference type="CDD" id="cd02947">
    <property type="entry name" value="TRX_family"/>
    <property type="match status" value="1"/>
</dbReference>
<dbReference type="PDBsum" id="4V2M"/>
<evidence type="ECO:0000256" key="3">
    <source>
        <dbReference type="ARBA" id="ARBA00023157"/>
    </source>
</evidence>
<name>B1PWB9_PENVA</name>
<feature type="disulfide bond" description="Redox-active" evidence="7">
    <location>
        <begin position="32"/>
        <end position="35"/>
    </location>
</feature>
<dbReference type="PDB" id="4AJ8">
    <property type="method" value="X-ray"/>
    <property type="resolution" value="1.54 A"/>
    <property type="chains" value="A/B=1-105"/>
</dbReference>
<dbReference type="PDBsum" id="4AJ6"/>
<dbReference type="InterPro" id="IPR013766">
    <property type="entry name" value="Thioredoxin_domain"/>
</dbReference>
<evidence type="ECO:0000256" key="2">
    <source>
        <dbReference type="ARBA" id="ARBA00022982"/>
    </source>
</evidence>
<feature type="site" description="Contributes to redox potential value" evidence="6">
    <location>
        <position position="33"/>
    </location>
</feature>